<comment type="subcellular location">
    <subcellularLocation>
        <location evidence="1">Cell membrane</location>
        <topology evidence="1">Single-pass membrane protein</topology>
    </subcellularLocation>
</comment>
<protein>
    <submittedName>
        <fullName evidence="9">PspC domain-containing protein</fullName>
    </submittedName>
</protein>
<sequence length="84" mass="9047">MSSQQETPQFAAPQFPGQQFQGQPPKRLLRTRDDQMIAGVCGGLARYLGVDPTLVRVAAVIALVFAFPAALVGYLLAWAIMPST</sequence>
<evidence type="ECO:0000313" key="10">
    <source>
        <dbReference type="Proteomes" id="UP000279994"/>
    </source>
</evidence>
<comment type="caution">
    <text evidence="9">The sequence shown here is derived from an EMBL/GenBank/DDBJ whole genome shotgun (WGS) entry which is preliminary data.</text>
</comment>
<evidence type="ECO:0000313" key="9">
    <source>
        <dbReference type="EMBL" id="RNM16411.1"/>
    </source>
</evidence>
<dbReference type="GO" id="GO:0005886">
    <property type="term" value="C:plasma membrane"/>
    <property type="evidence" value="ECO:0007669"/>
    <property type="project" value="UniProtKB-SubCell"/>
</dbReference>
<evidence type="ECO:0000259" key="8">
    <source>
        <dbReference type="Pfam" id="PF04024"/>
    </source>
</evidence>
<dbReference type="PANTHER" id="PTHR33885">
    <property type="entry name" value="PHAGE SHOCK PROTEIN C"/>
    <property type="match status" value="1"/>
</dbReference>
<dbReference type="InterPro" id="IPR052027">
    <property type="entry name" value="PspC"/>
</dbReference>
<evidence type="ECO:0000256" key="4">
    <source>
        <dbReference type="ARBA" id="ARBA00022989"/>
    </source>
</evidence>
<name>A0A3N0GVF7_9ACTN</name>
<feature type="transmembrane region" description="Helical" evidence="7">
    <location>
        <begin position="57"/>
        <end position="81"/>
    </location>
</feature>
<dbReference type="PANTHER" id="PTHR33885:SF3">
    <property type="entry name" value="PHAGE SHOCK PROTEIN C"/>
    <property type="match status" value="1"/>
</dbReference>
<keyword evidence="10" id="KW-1185">Reference proteome</keyword>
<keyword evidence="2" id="KW-1003">Cell membrane</keyword>
<dbReference type="Proteomes" id="UP000279994">
    <property type="component" value="Unassembled WGS sequence"/>
</dbReference>
<keyword evidence="3 7" id="KW-0812">Transmembrane</keyword>
<evidence type="ECO:0000256" key="5">
    <source>
        <dbReference type="ARBA" id="ARBA00023136"/>
    </source>
</evidence>
<evidence type="ECO:0000256" key="7">
    <source>
        <dbReference type="SAM" id="Phobius"/>
    </source>
</evidence>
<evidence type="ECO:0000256" key="6">
    <source>
        <dbReference type="SAM" id="MobiDB-lite"/>
    </source>
</evidence>
<keyword evidence="5 7" id="KW-0472">Membrane</keyword>
<evidence type="ECO:0000256" key="1">
    <source>
        <dbReference type="ARBA" id="ARBA00004162"/>
    </source>
</evidence>
<dbReference type="EMBL" id="RJSF01000009">
    <property type="protein sequence ID" value="RNM16411.1"/>
    <property type="molecule type" value="Genomic_DNA"/>
</dbReference>
<evidence type="ECO:0000256" key="3">
    <source>
        <dbReference type="ARBA" id="ARBA00022692"/>
    </source>
</evidence>
<dbReference type="AlphaFoldDB" id="A0A3N0GVF7"/>
<dbReference type="RefSeq" id="WP_123221907.1">
    <property type="nucleotide sequence ID" value="NZ_RJSF01000009.1"/>
</dbReference>
<gene>
    <name evidence="9" type="ORF">EFL26_05575</name>
</gene>
<evidence type="ECO:0000256" key="2">
    <source>
        <dbReference type="ARBA" id="ARBA00022475"/>
    </source>
</evidence>
<organism evidence="9 10">
    <name type="scientific">Nocardioides pocheonensis</name>
    <dbReference type="NCBI Taxonomy" id="661485"/>
    <lineage>
        <taxon>Bacteria</taxon>
        <taxon>Bacillati</taxon>
        <taxon>Actinomycetota</taxon>
        <taxon>Actinomycetes</taxon>
        <taxon>Propionibacteriales</taxon>
        <taxon>Nocardioidaceae</taxon>
        <taxon>Nocardioides</taxon>
    </lineage>
</organism>
<dbReference type="Pfam" id="PF04024">
    <property type="entry name" value="PspC"/>
    <property type="match status" value="1"/>
</dbReference>
<accession>A0A3N0GVF7</accession>
<feature type="domain" description="Phage shock protein PspC N-terminal" evidence="8">
    <location>
        <begin position="26"/>
        <end position="83"/>
    </location>
</feature>
<keyword evidence="4 7" id="KW-1133">Transmembrane helix</keyword>
<proteinExistence type="predicted"/>
<feature type="region of interest" description="Disordered" evidence="6">
    <location>
        <begin position="1"/>
        <end position="25"/>
    </location>
</feature>
<dbReference type="OrthoDB" id="7359894at2"/>
<dbReference type="InterPro" id="IPR007168">
    <property type="entry name" value="Phageshock_PspC_N"/>
</dbReference>
<feature type="compositionally biased region" description="Low complexity" evidence="6">
    <location>
        <begin position="8"/>
        <end position="25"/>
    </location>
</feature>
<reference evidence="9 10" key="1">
    <citation type="submission" date="2018-11" db="EMBL/GenBank/DDBJ databases">
        <authorList>
            <person name="Li F."/>
        </authorList>
    </citation>
    <scope>NUCLEOTIDE SEQUENCE [LARGE SCALE GENOMIC DNA]</scope>
    <source>
        <strain evidence="9 10">Gsoil 818</strain>
    </source>
</reference>